<dbReference type="KEGG" id="cbr:CBG_07183"/>
<dbReference type="Proteomes" id="UP000008549">
    <property type="component" value="Unassembled WGS sequence"/>
</dbReference>
<dbReference type="eggNOG" id="KOG3665">
    <property type="taxonomic scope" value="Eukaryota"/>
</dbReference>
<sequence length="780" mass="90314">MLIPSLLELSASAVSSAIINGTPPAENTVLLPEVSNLIFEKFVQNFEVLVTRRQAKDICTSLNISKIDLRHKVLRRIDFWIIRNQNLISLALGDLSGLETFTIDREDFLKIIKNLEEKFFPDSEYFIKIHPMLQRLLNSESQKNLMHLDISGFEGTFTPKWICRTTKMLPSLKNLIISGRKIHNREIRKIGKHLPNLQFLEISNTGITRIDGISKLKKLEILGIGGLNSEDSGVLMELFELKNLRVLDLSRKNCVCCEKTQLLNQYLSCNKILPNLEFIDCSGTLCTNESVWKLAKSHPRLRKISIIETEATLSEIPNLEIMSLANLSSCVKCLKWYKTQINYPITASILREIRNFLDADYSIFKESEIRGCFEVVCETIETFPDGQSIHRLIADVLYQMIRNGRIYPLSVPQRHDMVHHLLNILDFWQNWYGDVEQTKTVELVWACLTDEIFLTTPNLNLRQIFEVALENVLFSEIVKENCLISMVKSLHFMDSKGKEQILKDSDYCRKVLNLLHSLYTRGKAKMYKLVFKLINKADFEDFVRAGGITVLCRHLKKYSFCKSLKFLIKLATRIPESEVTRSEFFKWENLGKLVRFFKVCKKRNSKNLPMIKHKTYLISSLFSIILASVNSENRQFFENHEKMLKSEIENFAPNSMFPYKLSTFRHIFENSKFDGPVLWALYTIQVGREHDEFPIYRNLKGLDRILRNLEMSNGNKEIREKAMVTREVVVDGTNYTAAEPQFVIVYQKGGKTTEDQLFGIPRERSSFADFLSLMRDTVPL</sequence>
<dbReference type="HOGENOM" id="CLU_381408_0_0_1"/>
<dbReference type="AlphaFoldDB" id="A8X3I9"/>
<dbReference type="InterPro" id="IPR051341">
    <property type="entry name" value="Zyg-11_UBL_adapter"/>
</dbReference>
<protein>
    <submittedName>
        <fullName evidence="1">Protein CBG07183</fullName>
    </submittedName>
</protein>
<organism evidence="1 2">
    <name type="scientific">Caenorhabditis briggsae</name>
    <dbReference type="NCBI Taxonomy" id="6238"/>
    <lineage>
        <taxon>Eukaryota</taxon>
        <taxon>Metazoa</taxon>
        <taxon>Ecdysozoa</taxon>
        <taxon>Nematoda</taxon>
        <taxon>Chromadorea</taxon>
        <taxon>Rhabditida</taxon>
        <taxon>Rhabditina</taxon>
        <taxon>Rhabditomorpha</taxon>
        <taxon>Rhabditoidea</taxon>
        <taxon>Rhabditidae</taxon>
        <taxon>Peloderinae</taxon>
        <taxon>Caenorhabditis</taxon>
    </lineage>
</organism>
<dbReference type="PROSITE" id="PS51450">
    <property type="entry name" value="LRR"/>
    <property type="match status" value="1"/>
</dbReference>
<accession>A8X3I9</accession>
<dbReference type="EMBL" id="HE600957">
    <property type="protein sequence ID" value="CAP27199.2"/>
    <property type="molecule type" value="Genomic_DNA"/>
</dbReference>
<reference evidence="1 2" key="2">
    <citation type="journal article" date="2011" name="PLoS Genet.">
        <title>Caenorhabditis briggsae recombinant inbred line genotypes reveal inter-strain incompatibility and the evolution of recombination.</title>
        <authorList>
            <person name="Ross J.A."/>
            <person name="Koboldt D.C."/>
            <person name="Staisch J.E."/>
            <person name="Chamberlin H.M."/>
            <person name="Gupta B.P."/>
            <person name="Miller R.D."/>
            <person name="Baird S.E."/>
            <person name="Haag E.S."/>
        </authorList>
    </citation>
    <scope>NUCLEOTIDE SEQUENCE [LARGE SCALE GENOMIC DNA]</scope>
    <source>
        <strain evidence="1 2">AF16</strain>
    </source>
</reference>
<evidence type="ECO:0000313" key="3">
    <source>
        <dbReference type="WormBase" id="CBG07183"/>
    </source>
</evidence>
<evidence type="ECO:0000313" key="2">
    <source>
        <dbReference type="Proteomes" id="UP000008549"/>
    </source>
</evidence>
<dbReference type="RefSeq" id="XP_045093372.1">
    <property type="nucleotide sequence ID" value="XM_045243156.1"/>
</dbReference>
<dbReference type="PANTHER" id="PTHR12904:SF28">
    <property type="entry name" value="ATP SYNTHASE SUBUNIT ALPHA-RELATED"/>
    <property type="match status" value="1"/>
</dbReference>
<dbReference type="InParanoid" id="A8X3I9"/>
<dbReference type="GO" id="GO:0031462">
    <property type="term" value="C:Cul2-RING ubiquitin ligase complex"/>
    <property type="evidence" value="ECO:0000318"/>
    <property type="project" value="GO_Central"/>
</dbReference>
<dbReference type="Gene3D" id="3.80.10.10">
    <property type="entry name" value="Ribonuclease Inhibitor"/>
    <property type="match status" value="1"/>
</dbReference>
<dbReference type="WormBase" id="CBG07183">
    <property type="protein sequence ID" value="CBP15873"/>
    <property type="gene ID" value="WBGene00029320"/>
</dbReference>
<dbReference type="OMA" id="GNCEHES"/>
<evidence type="ECO:0000313" key="1">
    <source>
        <dbReference type="EMBL" id="CAP27199.2"/>
    </source>
</evidence>
<reference evidence="1 2" key="1">
    <citation type="journal article" date="2003" name="PLoS Biol.">
        <title>The genome sequence of Caenorhabditis briggsae: a platform for comparative genomics.</title>
        <authorList>
            <person name="Stein L.D."/>
            <person name="Bao Z."/>
            <person name="Blasiar D."/>
            <person name="Blumenthal T."/>
            <person name="Brent M.R."/>
            <person name="Chen N."/>
            <person name="Chinwalla A."/>
            <person name="Clarke L."/>
            <person name="Clee C."/>
            <person name="Coghlan A."/>
            <person name="Coulson A."/>
            <person name="D'Eustachio P."/>
            <person name="Fitch D.H."/>
            <person name="Fulton L.A."/>
            <person name="Fulton R.E."/>
            <person name="Griffiths-Jones S."/>
            <person name="Harris T.W."/>
            <person name="Hillier L.W."/>
            <person name="Kamath R."/>
            <person name="Kuwabara P.E."/>
            <person name="Mardis E.R."/>
            <person name="Marra M.A."/>
            <person name="Miner T.L."/>
            <person name="Minx P."/>
            <person name="Mullikin J.C."/>
            <person name="Plumb R.W."/>
            <person name="Rogers J."/>
            <person name="Schein J.E."/>
            <person name="Sohrmann M."/>
            <person name="Spieth J."/>
            <person name="Stajich J.E."/>
            <person name="Wei C."/>
            <person name="Willey D."/>
            <person name="Wilson R.K."/>
            <person name="Durbin R."/>
            <person name="Waterston R.H."/>
        </authorList>
    </citation>
    <scope>NUCLEOTIDE SEQUENCE [LARGE SCALE GENOMIC DNA]</scope>
    <source>
        <strain evidence="1 2">AF16</strain>
    </source>
</reference>
<keyword evidence="2" id="KW-1185">Reference proteome</keyword>
<gene>
    <name evidence="1 3" type="ORF">CBG07183</name>
    <name evidence="1" type="ORF">CBG_07183</name>
</gene>
<dbReference type="SUPFAM" id="SSF52047">
    <property type="entry name" value="RNI-like"/>
    <property type="match status" value="1"/>
</dbReference>
<dbReference type="STRING" id="6238.A8X3I9"/>
<dbReference type="PANTHER" id="PTHR12904">
    <property type="match status" value="1"/>
</dbReference>
<dbReference type="GeneID" id="8574283"/>
<dbReference type="CTD" id="8574283"/>
<dbReference type="InterPro" id="IPR001611">
    <property type="entry name" value="Leu-rich_rpt"/>
</dbReference>
<name>A8X3I9_CAEBR</name>
<proteinExistence type="predicted"/>
<dbReference type="InterPro" id="IPR032675">
    <property type="entry name" value="LRR_dom_sf"/>
</dbReference>